<feature type="region of interest" description="Disordered" evidence="3">
    <location>
        <begin position="264"/>
        <end position="286"/>
    </location>
</feature>
<evidence type="ECO:0000256" key="3">
    <source>
        <dbReference type="SAM" id="MobiDB-lite"/>
    </source>
</evidence>
<dbReference type="AlphaFoldDB" id="A0A815A3D9"/>
<dbReference type="CDD" id="cd04369">
    <property type="entry name" value="Bromodomain"/>
    <property type="match status" value="1"/>
</dbReference>
<dbReference type="PANTHER" id="PTHR15398:SF4">
    <property type="entry name" value="BROMODOMAIN-CONTAINING PROTEIN 8 ISOFORM X1"/>
    <property type="match status" value="1"/>
</dbReference>
<accession>A0A815A3D9</accession>
<dbReference type="GO" id="GO:0035267">
    <property type="term" value="C:NuA4 histone acetyltransferase complex"/>
    <property type="evidence" value="ECO:0007669"/>
    <property type="project" value="TreeGrafter"/>
</dbReference>
<feature type="compositionally biased region" description="Polar residues" evidence="3">
    <location>
        <begin position="361"/>
        <end position="376"/>
    </location>
</feature>
<feature type="compositionally biased region" description="Basic residues" evidence="3">
    <location>
        <begin position="678"/>
        <end position="687"/>
    </location>
</feature>
<dbReference type="Gene3D" id="1.20.920.10">
    <property type="entry name" value="Bromodomain-like"/>
    <property type="match status" value="1"/>
</dbReference>
<feature type="region of interest" description="Disordered" evidence="3">
    <location>
        <begin position="174"/>
        <end position="193"/>
    </location>
</feature>
<evidence type="ECO:0000313" key="5">
    <source>
        <dbReference type="EMBL" id="CAF1250009.1"/>
    </source>
</evidence>
<feature type="domain" description="Bromo" evidence="4">
    <location>
        <begin position="525"/>
        <end position="597"/>
    </location>
</feature>
<dbReference type="Pfam" id="PF00439">
    <property type="entry name" value="Bromodomain"/>
    <property type="match status" value="1"/>
</dbReference>
<dbReference type="InterPro" id="IPR036427">
    <property type="entry name" value="Bromodomain-like_sf"/>
</dbReference>
<feature type="region of interest" description="Disordered" evidence="3">
    <location>
        <begin position="307"/>
        <end position="376"/>
    </location>
</feature>
<evidence type="ECO:0000256" key="1">
    <source>
        <dbReference type="ARBA" id="ARBA00023117"/>
    </source>
</evidence>
<protein>
    <recommendedName>
        <fullName evidence="4">Bromo domain-containing protein</fullName>
    </recommendedName>
</protein>
<evidence type="ECO:0000259" key="4">
    <source>
        <dbReference type="PROSITE" id="PS50014"/>
    </source>
</evidence>
<evidence type="ECO:0000313" key="6">
    <source>
        <dbReference type="Proteomes" id="UP000663891"/>
    </source>
</evidence>
<organism evidence="5 6">
    <name type="scientific">Adineta steineri</name>
    <dbReference type="NCBI Taxonomy" id="433720"/>
    <lineage>
        <taxon>Eukaryota</taxon>
        <taxon>Metazoa</taxon>
        <taxon>Spiralia</taxon>
        <taxon>Gnathifera</taxon>
        <taxon>Rotifera</taxon>
        <taxon>Eurotatoria</taxon>
        <taxon>Bdelloidea</taxon>
        <taxon>Adinetida</taxon>
        <taxon>Adinetidae</taxon>
        <taxon>Adineta</taxon>
    </lineage>
</organism>
<feature type="compositionally biased region" description="Polar residues" evidence="3">
    <location>
        <begin position="307"/>
        <end position="328"/>
    </location>
</feature>
<feature type="region of interest" description="Disordered" evidence="3">
    <location>
        <begin position="640"/>
        <end position="687"/>
    </location>
</feature>
<feature type="compositionally biased region" description="Low complexity" evidence="3">
    <location>
        <begin position="640"/>
        <end position="665"/>
    </location>
</feature>
<keyword evidence="1 2" id="KW-0103">Bromodomain</keyword>
<dbReference type="SMART" id="SM00297">
    <property type="entry name" value="BROMO"/>
    <property type="match status" value="1"/>
</dbReference>
<gene>
    <name evidence="5" type="ORF">VCS650_LOCUS28277</name>
</gene>
<dbReference type="EMBL" id="CAJNON010000413">
    <property type="protein sequence ID" value="CAF1250009.1"/>
    <property type="molecule type" value="Genomic_DNA"/>
</dbReference>
<name>A0A815A3D9_9BILA</name>
<comment type="caution">
    <text evidence="5">The sequence shown here is derived from an EMBL/GenBank/DDBJ whole genome shotgun (WGS) entry which is preliminary data.</text>
</comment>
<dbReference type="Proteomes" id="UP000663891">
    <property type="component" value="Unassembled WGS sequence"/>
</dbReference>
<dbReference type="PANTHER" id="PTHR15398">
    <property type="entry name" value="BROMODOMAIN-CONTAINING PROTEIN 8"/>
    <property type="match status" value="1"/>
</dbReference>
<proteinExistence type="predicted"/>
<dbReference type="PROSITE" id="PS50014">
    <property type="entry name" value="BROMODOMAIN_2"/>
    <property type="match status" value="1"/>
</dbReference>
<dbReference type="OrthoDB" id="1742084at2759"/>
<reference evidence="5" key="1">
    <citation type="submission" date="2021-02" db="EMBL/GenBank/DDBJ databases">
        <authorList>
            <person name="Nowell W R."/>
        </authorList>
    </citation>
    <scope>NUCLEOTIDE SEQUENCE</scope>
</reference>
<evidence type="ECO:0000256" key="2">
    <source>
        <dbReference type="PROSITE-ProRule" id="PRU00035"/>
    </source>
</evidence>
<feature type="compositionally biased region" description="Polar residues" evidence="3">
    <location>
        <begin position="338"/>
        <end position="354"/>
    </location>
</feature>
<dbReference type="InterPro" id="IPR001487">
    <property type="entry name" value="Bromodomain"/>
</dbReference>
<sequence>MADHKWDFKSNYMLAFTVCKYGLDPERWDLIANDLADYINTTPQNCQTQFGHLCQQYGQDWQKQSVEPLHNYIFTTIKRLYYGNLCEQMNESRSLLNVTYDFIRLFKIGRITSKEIEELLQDIKNTPSTTNNTHDNERQLKIEMLDRLKGYMTQQNCQTSNTQFSSFPVPLLPPPPPPPPFFHHHHHHQQQPTIPNYNPQDQVISHTNENDRQVPSLDKNHIINNTDISSFPIIIQSNNLLIENETQYINNHSSNDVDIDEIELSSDDDDDANERTTTTTTTVQMLNYEEPTASSNLMNDQDESTFVSDEQMDTNQSSSMQPMTTEISDSNDRDLYENANTGSINNQSTSNTRLSGEEQARSSNSDQPISSSFQVNRSINGSNDYIISDNEHIQSIQNNYHHMPNEIDFITTTPTRIAVDDDEVARMDAEQIPEPIPADITDVTVPNDNAMFIVDESISNTNTPEIPTNNIDQQSIASNIASCSETYENDDSIAWKNIRRQSRLTTSSSSNNSRKSMNIILNNLKTAKYGYDFAKSLKSFKLSDDYYDRIKKPLDIPEIRERMNNGDYDDSFLLFERDVLLMFTNALSMYHRDVEIHKHTQYMINYAMELFTSMNDAFIPWKTKEFDNLSNVYCHNNDNNTINSSSSITRTSSVSSSVRTDSSSTKNLRRQGLSKSLTPKRQRKIPQ</sequence>
<dbReference type="SUPFAM" id="SSF47370">
    <property type="entry name" value="Bromodomain"/>
    <property type="match status" value="1"/>
</dbReference>